<organism evidence="1">
    <name type="scientific">Nothobranchius kadleci</name>
    <name type="common">African annual killifish</name>
    <dbReference type="NCBI Taxonomy" id="1051664"/>
    <lineage>
        <taxon>Eukaryota</taxon>
        <taxon>Metazoa</taxon>
        <taxon>Chordata</taxon>
        <taxon>Craniata</taxon>
        <taxon>Vertebrata</taxon>
        <taxon>Euteleostomi</taxon>
        <taxon>Actinopterygii</taxon>
        <taxon>Neopterygii</taxon>
        <taxon>Teleostei</taxon>
        <taxon>Neoteleostei</taxon>
        <taxon>Acanthomorphata</taxon>
        <taxon>Ovalentaria</taxon>
        <taxon>Atherinomorphae</taxon>
        <taxon>Cyprinodontiformes</taxon>
        <taxon>Nothobranchiidae</taxon>
        <taxon>Nothobranchius</taxon>
    </lineage>
</organism>
<protein>
    <submittedName>
        <fullName evidence="1">Uncharacterized protein</fullName>
    </submittedName>
</protein>
<proteinExistence type="predicted"/>
<accession>A0A1A8BXL2</accession>
<name>A0A1A8BXL2_NOTKA</name>
<feature type="non-terminal residue" evidence="1">
    <location>
        <position position="73"/>
    </location>
</feature>
<evidence type="ECO:0000313" key="1">
    <source>
        <dbReference type="EMBL" id="SBP71548.1"/>
    </source>
</evidence>
<feature type="non-terminal residue" evidence="1">
    <location>
        <position position="1"/>
    </location>
</feature>
<reference evidence="1" key="1">
    <citation type="submission" date="2016-05" db="EMBL/GenBank/DDBJ databases">
        <authorList>
            <person name="Lavstsen T."/>
            <person name="Jespersen J.S."/>
        </authorList>
    </citation>
    <scope>NUCLEOTIDE SEQUENCE</scope>
    <source>
        <tissue evidence="1">Brain</tissue>
    </source>
</reference>
<gene>
    <name evidence="1" type="primary">Nfu_g_1_024188</name>
</gene>
<reference evidence="1" key="2">
    <citation type="submission" date="2016-06" db="EMBL/GenBank/DDBJ databases">
        <title>The genome of a short-lived fish provides insights into sex chromosome evolution and the genetic control of aging.</title>
        <authorList>
            <person name="Reichwald K."/>
            <person name="Felder M."/>
            <person name="Petzold A."/>
            <person name="Koch P."/>
            <person name="Groth M."/>
            <person name="Platzer M."/>
        </authorList>
    </citation>
    <scope>NUCLEOTIDE SEQUENCE</scope>
    <source>
        <tissue evidence="1">Brain</tissue>
    </source>
</reference>
<sequence length="73" mass="8105">SVLGCEHNRDGKEGSAETLLVSFYHCSIESILCYCLCVWFSSCTSAQRKSLQRIVVTAQQFIGCCISSLDELH</sequence>
<dbReference type="AlphaFoldDB" id="A0A1A8BXL2"/>
<dbReference type="EMBL" id="HADZ01007607">
    <property type="protein sequence ID" value="SBP71548.1"/>
    <property type="molecule type" value="Transcribed_RNA"/>
</dbReference>